<feature type="domain" description="Chromo" evidence="4">
    <location>
        <begin position="61"/>
        <end position="120"/>
    </location>
</feature>
<feature type="compositionally biased region" description="Acidic residues" evidence="3">
    <location>
        <begin position="48"/>
        <end position="62"/>
    </location>
</feature>
<dbReference type="Pfam" id="PF01393">
    <property type="entry name" value="Chromo_shadow"/>
    <property type="match status" value="1"/>
</dbReference>
<evidence type="ECO:0000313" key="5">
    <source>
        <dbReference type="EMBL" id="KAL0247331.1"/>
    </source>
</evidence>
<dbReference type="Gene3D" id="2.40.50.40">
    <property type="match status" value="2"/>
</dbReference>
<comment type="subcellular location">
    <subcellularLocation>
        <location evidence="1">Nucleus</location>
    </subcellularLocation>
</comment>
<dbReference type="InterPro" id="IPR000953">
    <property type="entry name" value="Chromo/chromo_shadow_dom"/>
</dbReference>
<dbReference type="InterPro" id="IPR023779">
    <property type="entry name" value="Chromodomain_CS"/>
</dbReference>
<dbReference type="PROSITE" id="PS50013">
    <property type="entry name" value="CHROMO_2"/>
    <property type="match status" value="1"/>
</dbReference>
<evidence type="ECO:0000256" key="2">
    <source>
        <dbReference type="ARBA" id="ARBA00023242"/>
    </source>
</evidence>
<dbReference type="PANTHER" id="PTHR22812">
    <property type="entry name" value="CHROMOBOX PROTEIN"/>
    <property type="match status" value="1"/>
</dbReference>
<keyword evidence="6" id="KW-1185">Reference proteome</keyword>
<dbReference type="PRINTS" id="PR00504">
    <property type="entry name" value="CHROMODOMAIN"/>
</dbReference>
<evidence type="ECO:0000313" key="6">
    <source>
        <dbReference type="Proteomes" id="UP000054399"/>
    </source>
</evidence>
<comment type="caution">
    <text evidence="5">The sequence shown here is derived from an EMBL/GenBank/DDBJ whole genome shotgun (WGS) entry which is preliminary data.</text>
</comment>
<gene>
    <name evidence="5" type="ORF">I308_104367</name>
</gene>
<dbReference type="Proteomes" id="UP000054399">
    <property type="component" value="Unassembled WGS sequence"/>
</dbReference>
<dbReference type="InterPro" id="IPR023780">
    <property type="entry name" value="Chromo_domain"/>
</dbReference>
<dbReference type="CDD" id="cd00024">
    <property type="entry name" value="CD_CSD"/>
    <property type="match status" value="1"/>
</dbReference>
<reference evidence="5 6" key="2">
    <citation type="submission" date="2024-01" db="EMBL/GenBank/DDBJ databases">
        <title>Comparative genomics of Cryptococcus and Kwoniella reveals pathogenesis evolution and contrasting modes of karyotype evolution via chromosome fusion or intercentromeric recombination.</title>
        <authorList>
            <person name="Coelho M.A."/>
            <person name="David-Palma M."/>
            <person name="Shea T."/>
            <person name="Bowers K."/>
            <person name="Mcginley-Smith S."/>
            <person name="Mohammad A.W."/>
            <person name="Gnirke A."/>
            <person name="Yurkov A.M."/>
            <person name="Nowrousian M."/>
            <person name="Sun S."/>
            <person name="Cuomo C.A."/>
            <person name="Heitman J."/>
        </authorList>
    </citation>
    <scope>NUCLEOTIDE SEQUENCE [LARGE SCALE GENOMIC DNA]</scope>
    <source>
        <strain evidence="5 6">IND107</strain>
    </source>
</reference>
<feature type="region of interest" description="Disordered" evidence="3">
    <location>
        <begin position="27"/>
        <end position="62"/>
    </location>
</feature>
<organism evidence="5 6">
    <name type="scientific">Cryptococcus tetragattii IND107</name>
    <dbReference type="NCBI Taxonomy" id="1296105"/>
    <lineage>
        <taxon>Eukaryota</taxon>
        <taxon>Fungi</taxon>
        <taxon>Dikarya</taxon>
        <taxon>Basidiomycota</taxon>
        <taxon>Agaricomycotina</taxon>
        <taxon>Tremellomycetes</taxon>
        <taxon>Tremellales</taxon>
        <taxon>Cryptococcaceae</taxon>
        <taxon>Cryptococcus</taxon>
        <taxon>Cryptococcus gattii species complex</taxon>
    </lineage>
</organism>
<keyword evidence="2" id="KW-0539">Nucleus</keyword>
<feature type="compositionally biased region" description="Basic and acidic residues" evidence="3">
    <location>
        <begin position="35"/>
        <end position="47"/>
    </location>
</feature>
<dbReference type="GeneID" id="91991223"/>
<dbReference type="SMART" id="SM00300">
    <property type="entry name" value="ChSh"/>
    <property type="match status" value="1"/>
</dbReference>
<accession>A0ABR3BQ67</accession>
<dbReference type="InterPro" id="IPR017984">
    <property type="entry name" value="Chromo_dom_subgr"/>
</dbReference>
<sequence>MTQQQRQERQVARIAALVTIQHREEVGQTSAMPAVKKEELFQTKEPESMEEEEESGSEDEYEVEKVIKHRGKGKNIEFLVRWKGYGPEYDTWEPTENVASAEEAVAAYWETQEKTATAPRKRGRQEASMVPQASITPKSESSKQAAKKARTSTTTNEIKDSKAPMTKGNGDDGASDDDIDRQYSGSLDKYNDLKSWENVVQSIETVEQGEGGQLIVYATMKGGEKVTIPTELAYKKCPLKCLYFYQRHLKWRPVDESE</sequence>
<reference evidence="6" key="1">
    <citation type="submission" date="2015-01" db="EMBL/GenBank/DDBJ databases">
        <title>The Genome Sequence of Cryptococcus gattii MMRL2647.</title>
        <authorList>
            <consortium name="The Broad Institute Genomics Platform"/>
            <person name="Cuomo C."/>
            <person name="Litvintseva A."/>
            <person name="Chen Y."/>
            <person name="Heitman J."/>
            <person name="Sun S."/>
            <person name="Springer D."/>
            <person name="Dromer F."/>
            <person name="Young S."/>
            <person name="Zeng Q."/>
            <person name="Gargeya S."/>
            <person name="Abouelleil A."/>
            <person name="Alvarado L."/>
            <person name="Chapman S.B."/>
            <person name="Gainer-Dewar J."/>
            <person name="Goldberg J."/>
            <person name="Griggs A."/>
            <person name="Gujja S."/>
            <person name="Hansen M."/>
            <person name="Howarth C."/>
            <person name="Imamovic A."/>
            <person name="Larimer J."/>
            <person name="Murphy C."/>
            <person name="Naylor J."/>
            <person name="Pearson M."/>
            <person name="Priest M."/>
            <person name="Roberts A."/>
            <person name="Saif S."/>
            <person name="Shea T."/>
            <person name="Sykes S."/>
            <person name="Wortman J."/>
            <person name="Nusbaum C."/>
            <person name="Birren B."/>
        </authorList>
    </citation>
    <scope>NUCLEOTIDE SEQUENCE [LARGE SCALE GENOMIC DNA]</scope>
    <source>
        <strain evidence="6">IND107</strain>
    </source>
</reference>
<evidence type="ECO:0000256" key="3">
    <source>
        <dbReference type="SAM" id="MobiDB-lite"/>
    </source>
</evidence>
<dbReference type="SUPFAM" id="SSF54160">
    <property type="entry name" value="Chromo domain-like"/>
    <property type="match status" value="2"/>
</dbReference>
<dbReference type="InterPro" id="IPR016197">
    <property type="entry name" value="Chromo-like_dom_sf"/>
</dbReference>
<feature type="region of interest" description="Disordered" evidence="3">
    <location>
        <begin position="114"/>
        <end position="183"/>
    </location>
</feature>
<evidence type="ECO:0000256" key="1">
    <source>
        <dbReference type="ARBA" id="ARBA00004123"/>
    </source>
</evidence>
<dbReference type="SMART" id="SM00298">
    <property type="entry name" value="CHROMO"/>
    <property type="match status" value="1"/>
</dbReference>
<dbReference type="InterPro" id="IPR008251">
    <property type="entry name" value="Chromo_shadow_dom"/>
</dbReference>
<name>A0ABR3BQ67_9TREE</name>
<dbReference type="RefSeq" id="XP_066613292.1">
    <property type="nucleotide sequence ID" value="XM_066758844.1"/>
</dbReference>
<evidence type="ECO:0000259" key="4">
    <source>
        <dbReference type="PROSITE" id="PS50013"/>
    </source>
</evidence>
<proteinExistence type="predicted"/>
<dbReference type="PROSITE" id="PS00598">
    <property type="entry name" value="CHROMO_1"/>
    <property type="match status" value="1"/>
</dbReference>
<dbReference type="EMBL" id="ATAM02000007">
    <property type="protein sequence ID" value="KAL0247331.1"/>
    <property type="molecule type" value="Genomic_DNA"/>
</dbReference>
<dbReference type="Pfam" id="PF00385">
    <property type="entry name" value="Chromo"/>
    <property type="match status" value="1"/>
</dbReference>
<protein>
    <recommendedName>
        <fullName evidence="4">Chromo domain-containing protein</fullName>
    </recommendedName>
</protein>
<dbReference type="InterPro" id="IPR051219">
    <property type="entry name" value="Heterochromatin_chromo-domain"/>
</dbReference>